<evidence type="ECO:0000256" key="2">
    <source>
        <dbReference type="ARBA" id="ARBA00006084"/>
    </source>
</evidence>
<keyword evidence="4 5" id="KW-0206">Cytoskeleton</keyword>
<feature type="region of interest" description="Disordered" evidence="6">
    <location>
        <begin position="153"/>
        <end position="185"/>
    </location>
</feature>
<evidence type="ECO:0000256" key="3">
    <source>
        <dbReference type="ARBA" id="ARBA00022490"/>
    </source>
</evidence>
<dbReference type="InterPro" id="IPR036743">
    <property type="entry name" value="ARPC5_sf"/>
</dbReference>
<comment type="caution">
    <text evidence="7">The sequence shown here is derived from an EMBL/GenBank/DDBJ whole genome shotgun (WGS) entry which is preliminary data.</text>
</comment>
<dbReference type="EMBL" id="MU853641">
    <property type="protein sequence ID" value="KAK4140069.1"/>
    <property type="molecule type" value="Genomic_DNA"/>
</dbReference>
<dbReference type="Pfam" id="PF04699">
    <property type="entry name" value="P16-Arc"/>
    <property type="match status" value="1"/>
</dbReference>
<dbReference type="GO" id="GO:0005885">
    <property type="term" value="C:Arp2/3 protein complex"/>
    <property type="evidence" value="ECO:0007669"/>
    <property type="project" value="InterPro"/>
</dbReference>
<dbReference type="GO" id="GO:0034314">
    <property type="term" value="P:Arp2/3 complex-mediated actin nucleation"/>
    <property type="evidence" value="ECO:0007669"/>
    <property type="project" value="InterPro"/>
</dbReference>
<dbReference type="Gene3D" id="1.25.40.190">
    <property type="entry name" value="Actin-related protein 2/3 complex subunit 5"/>
    <property type="match status" value="1"/>
</dbReference>
<dbReference type="PANTHER" id="PTHR12644">
    <property type="entry name" value="ARP2/3 COMPLEX 16 KD SUBUNIT P16-ARC"/>
    <property type="match status" value="1"/>
</dbReference>
<keyword evidence="8" id="KW-1185">Reference proteome</keyword>
<accession>A0AAN6UW02</accession>
<protein>
    <recommendedName>
        <fullName evidence="5">Actin-related protein 2/3 complex subunit 5</fullName>
    </recommendedName>
</protein>
<name>A0AAN6UW02_9PEZI</name>
<reference evidence="7" key="2">
    <citation type="submission" date="2023-05" db="EMBL/GenBank/DDBJ databases">
        <authorList>
            <consortium name="Lawrence Berkeley National Laboratory"/>
            <person name="Steindorff A."/>
            <person name="Hensen N."/>
            <person name="Bonometti L."/>
            <person name="Westerberg I."/>
            <person name="Brannstrom I.O."/>
            <person name="Guillou S."/>
            <person name="Cros-Aarteil S."/>
            <person name="Calhoun S."/>
            <person name="Haridas S."/>
            <person name="Kuo A."/>
            <person name="Mondo S."/>
            <person name="Pangilinan J."/>
            <person name="Riley R."/>
            <person name="Labutti K."/>
            <person name="Andreopoulos B."/>
            <person name="Lipzen A."/>
            <person name="Chen C."/>
            <person name="Yanf M."/>
            <person name="Daum C."/>
            <person name="Ng V."/>
            <person name="Clum A."/>
            <person name="Ohm R."/>
            <person name="Martin F."/>
            <person name="Silar P."/>
            <person name="Natvig D."/>
            <person name="Lalanne C."/>
            <person name="Gautier V."/>
            <person name="Ament-Velasquez S.L."/>
            <person name="Kruys A."/>
            <person name="Hutchinson M.I."/>
            <person name="Powell A.J."/>
            <person name="Barry K."/>
            <person name="Miller A.N."/>
            <person name="Grigoriev I.V."/>
            <person name="Debuchy R."/>
            <person name="Gladieux P."/>
            <person name="Thoren M.H."/>
            <person name="Johannesson H."/>
        </authorList>
    </citation>
    <scope>NUCLEOTIDE SEQUENCE</scope>
    <source>
        <strain evidence="7">CBS 141.50</strain>
    </source>
</reference>
<evidence type="ECO:0000256" key="4">
    <source>
        <dbReference type="ARBA" id="ARBA00023212"/>
    </source>
</evidence>
<dbReference type="GeneID" id="87815036"/>
<evidence type="ECO:0000313" key="7">
    <source>
        <dbReference type="EMBL" id="KAK4140069.1"/>
    </source>
</evidence>
<dbReference type="AlphaFoldDB" id="A0AAN6UW02"/>
<proteinExistence type="inferred from homology"/>
<dbReference type="RefSeq" id="XP_062633440.1">
    <property type="nucleotide sequence ID" value="XM_062778423.1"/>
</dbReference>
<comment type="subcellular location">
    <subcellularLocation>
        <location evidence="1">Cytoplasm</location>
        <location evidence="1">Cytoskeleton</location>
    </subcellularLocation>
</comment>
<sequence length="221" mass="23213">MSIIREHTQATLSDAWRTIDIDALDPDSPANFDTATLHTALPDISEADVRQLTAQVRQLLRGGDAEGALRGCLETPVYATNTGTPAAVAAAAENGSGNELAREAALQTVVEVLQSIKASEMTPMLQRIYGSPGGSECLDVLMKYLYKGMAATSASAGGSGPRTPTRMTPQPTGFSQIGPRPGAATESTGAAMSVLLSWHEKVVEVAGLGCIGRVMTDWRRV</sequence>
<dbReference type="SUPFAM" id="SSF69103">
    <property type="entry name" value="Arp2/3 complex 16 kDa subunit ARPC5"/>
    <property type="match status" value="1"/>
</dbReference>
<keyword evidence="3" id="KW-0963">Cytoplasm</keyword>
<reference evidence="7" key="1">
    <citation type="journal article" date="2023" name="Mol. Phylogenet. Evol.">
        <title>Genome-scale phylogeny and comparative genomics of the fungal order Sordariales.</title>
        <authorList>
            <person name="Hensen N."/>
            <person name="Bonometti L."/>
            <person name="Westerberg I."/>
            <person name="Brannstrom I.O."/>
            <person name="Guillou S."/>
            <person name="Cros-Aarteil S."/>
            <person name="Calhoun S."/>
            <person name="Haridas S."/>
            <person name="Kuo A."/>
            <person name="Mondo S."/>
            <person name="Pangilinan J."/>
            <person name="Riley R."/>
            <person name="LaButti K."/>
            <person name="Andreopoulos B."/>
            <person name="Lipzen A."/>
            <person name="Chen C."/>
            <person name="Yan M."/>
            <person name="Daum C."/>
            <person name="Ng V."/>
            <person name="Clum A."/>
            <person name="Steindorff A."/>
            <person name="Ohm R.A."/>
            <person name="Martin F."/>
            <person name="Silar P."/>
            <person name="Natvig D.O."/>
            <person name="Lalanne C."/>
            <person name="Gautier V."/>
            <person name="Ament-Velasquez S.L."/>
            <person name="Kruys A."/>
            <person name="Hutchinson M.I."/>
            <person name="Powell A.J."/>
            <person name="Barry K."/>
            <person name="Miller A.N."/>
            <person name="Grigoriev I.V."/>
            <person name="Debuchy R."/>
            <person name="Gladieux P."/>
            <person name="Hiltunen Thoren M."/>
            <person name="Johannesson H."/>
        </authorList>
    </citation>
    <scope>NUCLEOTIDE SEQUENCE</scope>
    <source>
        <strain evidence="7">CBS 141.50</strain>
    </source>
</reference>
<evidence type="ECO:0000256" key="5">
    <source>
        <dbReference type="RuleBase" id="RU004301"/>
    </source>
</evidence>
<evidence type="ECO:0000256" key="1">
    <source>
        <dbReference type="ARBA" id="ARBA00004245"/>
    </source>
</evidence>
<organism evidence="7 8">
    <name type="scientific">Dichotomopilus funicola</name>
    <dbReference type="NCBI Taxonomy" id="1934379"/>
    <lineage>
        <taxon>Eukaryota</taxon>
        <taxon>Fungi</taxon>
        <taxon>Dikarya</taxon>
        <taxon>Ascomycota</taxon>
        <taxon>Pezizomycotina</taxon>
        <taxon>Sordariomycetes</taxon>
        <taxon>Sordariomycetidae</taxon>
        <taxon>Sordariales</taxon>
        <taxon>Chaetomiaceae</taxon>
        <taxon>Dichotomopilus</taxon>
    </lineage>
</organism>
<dbReference type="GO" id="GO:0030833">
    <property type="term" value="P:regulation of actin filament polymerization"/>
    <property type="evidence" value="ECO:0007669"/>
    <property type="project" value="InterPro"/>
</dbReference>
<comment type="similarity">
    <text evidence="2 5">Belongs to the ARPC5 family.</text>
</comment>
<feature type="compositionally biased region" description="Low complexity" evidence="6">
    <location>
        <begin position="153"/>
        <end position="172"/>
    </location>
</feature>
<evidence type="ECO:0000256" key="6">
    <source>
        <dbReference type="SAM" id="MobiDB-lite"/>
    </source>
</evidence>
<evidence type="ECO:0000313" key="8">
    <source>
        <dbReference type="Proteomes" id="UP001302676"/>
    </source>
</evidence>
<dbReference type="InterPro" id="IPR006789">
    <property type="entry name" value="ARPC5"/>
</dbReference>
<dbReference type="Proteomes" id="UP001302676">
    <property type="component" value="Unassembled WGS sequence"/>
</dbReference>
<gene>
    <name evidence="7" type="ORF">C8A04DRAFT_15276</name>
</gene>
<comment type="function">
    <text evidence="5">Functions as component of the Arp2/3 complex which is involved in regulation of actin polymerization and together with an activating nucleation-promoting factor (NPF) mediates the formation of branched actin networks. Arp2/3 complex plays a critical role in the control of cell morphogenesis via the modulation of cell polarity development.</text>
</comment>